<reference evidence="2 3" key="1">
    <citation type="submission" date="2020-09" db="EMBL/GenBank/DDBJ databases">
        <title>Photobacterium sp. CAU 1568 isolated from sand of Sido Beach.</title>
        <authorList>
            <person name="Kim W."/>
        </authorList>
    </citation>
    <scope>NUCLEOTIDE SEQUENCE [LARGE SCALE GENOMIC DNA]</scope>
    <source>
        <strain evidence="2 3">CAU 1568</strain>
    </source>
</reference>
<dbReference type="Proteomes" id="UP000649768">
    <property type="component" value="Unassembled WGS sequence"/>
</dbReference>
<keyword evidence="1" id="KW-1133">Transmembrane helix</keyword>
<comment type="caution">
    <text evidence="2">The sequence shown here is derived from an EMBL/GenBank/DDBJ whole genome shotgun (WGS) entry which is preliminary data.</text>
</comment>
<evidence type="ECO:0000313" key="2">
    <source>
        <dbReference type="EMBL" id="MBD8511627.1"/>
    </source>
</evidence>
<feature type="transmembrane region" description="Helical" evidence="1">
    <location>
        <begin position="12"/>
        <end position="42"/>
    </location>
</feature>
<accession>A0ABR9BJ21</accession>
<name>A0ABR9BJ21_9GAMM</name>
<keyword evidence="1" id="KW-0812">Transmembrane</keyword>
<protein>
    <submittedName>
        <fullName evidence="2">Uncharacterized protein</fullName>
    </submittedName>
</protein>
<feature type="transmembrane region" description="Helical" evidence="1">
    <location>
        <begin position="54"/>
        <end position="77"/>
    </location>
</feature>
<feature type="transmembrane region" description="Helical" evidence="1">
    <location>
        <begin position="89"/>
        <end position="109"/>
    </location>
</feature>
<keyword evidence="1" id="KW-0472">Membrane</keyword>
<organism evidence="2 3">
    <name type="scientific">Photobacterium arenosum</name>
    <dbReference type="NCBI Taxonomy" id="2774143"/>
    <lineage>
        <taxon>Bacteria</taxon>
        <taxon>Pseudomonadati</taxon>
        <taxon>Pseudomonadota</taxon>
        <taxon>Gammaproteobacteria</taxon>
        <taxon>Vibrionales</taxon>
        <taxon>Vibrionaceae</taxon>
        <taxon>Photobacterium</taxon>
    </lineage>
</organism>
<gene>
    <name evidence="2" type="ORF">IFO68_02765</name>
</gene>
<dbReference type="RefSeq" id="WP_192014441.1">
    <property type="nucleotide sequence ID" value="NZ_JACYTP010000001.1"/>
</dbReference>
<proteinExistence type="predicted"/>
<dbReference type="EMBL" id="JACYTP010000001">
    <property type="protein sequence ID" value="MBD8511627.1"/>
    <property type="molecule type" value="Genomic_DNA"/>
</dbReference>
<keyword evidence="3" id="KW-1185">Reference proteome</keyword>
<evidence type="ECO:0000256" key="1">
    <source>
        <dbReference type="SAM" id="Phobius"/>
    </source>
</evidence>
<evidence type="ECO:0000313" key="3">
    <source>
        <dbReference type="Proteomes" id="UP000649768"/>
    </source>
</evidence>
<sequence length="111" mass="12069">MFIKQAWNGQIAVWKAVVLVSLGGLVLTLLVSIGVSLVLLFLVKSGVMHFNHVAIHTVFFSFILSAFGVFAVRSLWLCAANPKGKISHALVRLWAIILSAYIIAVLAHVNT</sequence>